<protein>
    <submittedName>
        <fullName evidence="1">Uncharacterized protein</fullName>
    </submittedName>
</protein>
<dbReference type="InParanoid" id="A0A067Q253"/>
<reference evidence="2" key="1">
    <citation type="journal article" date="2014" name="Proc. Natl. Acad. Sci. U.S.A.">
        <title>Extensive sampling of basidiomycete genomes demonstrates inadequacy of the white-rot/brown-rot paradigm for wood decay fungi.</title>
        <authorList>
            <person name="Riley R."/>
            <person name="Salamov A.A."/>
            <person name="Brown D.W."/>
            <person name="Nagy L.G."/>
            <person name="Floudas D."/>
            <person name="Held B.W."/>
            <person name="Levasseur A."/>
            <person name="Lombard V."/>
            <person name="Morin E."/>
            <person name="Otillar R."/>
            <person name="Lindquist E.A."/>
            <person name="Sun H."/>
            <person name="LaButti K.M."/>
            <person name="Schmutz J."/>
            <person name="Jabbour D."/>
            <person name="Luo H."/>
            <person name="Baker S.E."/>
            <person name="Pisabarro A.G."/>
            <person name="Walton J.D."/>
            <person name="Blanchette R.A."/>
            <person name="Henrissat B."/>
            <person name="Martin F."/>
            <person name="Cullen D."/>
            <person name="Hibbett D.S."/>
            <person name="Grigoriev I.V."/>
        </authorList>
    </citation>
    <scope>NUCLEOTIDE SEQUENCE [LARGE SCALE GENOMIC DNA]</scope>
    <source>
        <strain evidence="2">MUCL 33604</strain>
    </source>
</reference>
<dbReference type="AlphaFoldDB" id="A0A067Q253"/>
<evidence type="ECO:0000313" key="2">
    <source>
        <dbReference type="Proteomes" id="UP000027265"/>
    </source>
</evidence>
<name>A0A067Q253_9AGAM</name>
<organism evidence="1 2">
    <name type="scientific">Jaapia argillacea MUCL 33604</name>
    <dbReference type="NCBI Taxonomy" id="933084"/>
    <lineage>
        <taxon>Eukaryota</taxon>
        <taxon>Fungi</taxon>
        <taxon>Dikarya</taxon>
        <taxon>Basidiomycota</taxon>
        <taxon>Agaricomycotina</taxon>
        <taxon>Agaricomycetes</taxon>
        <taxon>Agaricomycetidae</taxon>
        <taxon>Jaapiales</taxon>
        <taxon>Jaapiaceae</taxon>
        <taxon>Jaapia</taxon>
    </lineage>
</organism>
<gene>
    <name evidence="1" type="ORF">JAAARDRAFT_32611</name>
</gene>
<evidence type="ECO:0000313" key="1">
    <source>
        <dbReference type="EMBL" id="KDQ60235.1"/>
    </source>
</evidence>
<sequence length="135" mass="14577">MFVQKESKWQEGLEICIGITQPTWYVLFCPFHRILSPASPLSLAPGSPEHHSPTPILPLPYHALLPSSPLLSPSFSPLSFSPSSSLPTPAPLAPPSLSPSLLILLILILLLPPHLHPPPSHPHNPPHSISICSIL</sequence>
<accession>A0A067Q253</accession>
<keyword evidence="2" id="KW-1185">Reference proteome</keyword>
<dbReference type="Proteomes" id="UP000027265">
    <property type="component" value="Unassembled WGS sequence"/>
</dbReference>
<proteinExistence type="predicted"/>
<dbReference type="HOGENOM" id="CLU_1886066_0_0_1"/>
<dbReference type="EMBL" id="KL197714">
    <property type="protein sequence ID" value="KDQ60235.1"/>
    <property type="molecule type" value="Genomic_DNA"/>
</dbReference>